<evidence type="ECO:0000256" key="1">
    <source>
        <dbReference type="SAM" id="MobiDB-lite"/>
    </source>
</evidence>
<evidence type="ECO:0000313" key="3">
    <source>
        <dbReference type="Proteomes" id="UP000425960"/>
    </source>
</evidence>
<protein>
    <recommendedName>
        <fullName evidence="4">Reverse transcriptase domain-containing protein</fullName>
    </recommendedName>
</protein>
<name>A0A5K8A137_9BACT</name>
<feature type="compositionally biased region" description="Basic and acidic residues" evidence="1">
    <location>
        <begin position="24"/>
        <end position="33"/>
    </location>
</feature>
<dbReference type="SUPFAM" id="SSF56672">
    <property type="entry name" value="DNA/RNA polymerases"/>
    <property type="match status" value="1"/>
</dbReference>
<dbReference type="RefSeq" id="WP_155325605.1">
    <property type="nucleotide sequence ID" value="NZ_AP021876.1"/>
</dbReference>
<dbReference type="InterPro" id="IPR043502">
    <property type="entry name" value="DNA/RNA_pol_sf"/>
</dbReference>
<organism evidence="2 3">
    <name type="scientific">Desulfosarcina ovata subsp. sediminis</name>
    <dbReference type="NCBI Taxonomy" id="885957"/>
    <lineage>
        <taxon>Bacteria</taxon>
        <taxon>Pseudomonadati</taxon>
        <taxon>Thermodesulfobacteriota</taxon>
        <taxon>Desulfobacteria</taxon>
        <taxon>Desulfobacterales</taxon>
        <taxon>Desulfosarcinaceae</taxon>
        <taxon>Desulfosarcina</taxon>
    </lineage>
</organism>
<gene>
    <name evidence="2" type="ORF">DSCO28_68180</name>
</gene>
<evidence type="ECO:0008006" key="4">
    <source>
        <dbReference type="Google" id="ProtNLM"/>
    </source>
</evidence>
<reference evidence="2 3" key="1">
    <citation type="submission" date="2019-11" db="EMBL/GenBank/DDBJ databases">
        <title>Comparative genomics of hydrocarbon-degrading Desulfosarcina strains.</title>
        <authorList>
            <person name="Watanabe M."/>
            <person name="Kojima H."/>
            <person name="Fukui M."/>
        </authorList>
    </citation>
    <scope>NUCLEOTIDE SEQUENCE [LARGE SCALE GENOMIC DNA]</scope>
    <source>
        <strain evidence="2 3">28bB2T</strain>
    </source>
</reference>
<sequence>MGDTPRSPTISTQNQGIASQVARESGRDSDKRLTNAPPILVGESSLVRNEALAKVDPGMVFTSLAHRIDLSLLGKSFRELRKNTSTGVDKVTAKEYAANLDDNLYKLHQRLQRGQYVASPVKRIWVDKEDGKQRPIAIPALEDKIIQKTAPGRVYQPQEVR</sequence>
<dbReference type="Proteomes" id="UP000425960">
    <property type="component" value="Chromosome"/>
</dbReference>
<proteinExistence type="predicted"/>
<evidence type="ECO:0000313" key="2">
    <source>
        <dbReference type="EMBL" id="BBO86252.1"/>
    </source>
</evidence>
<dbReference type="KEGG" id="dov:DSCO28_68180"/>
<dbReference type="EMBL" id="AP021876">
    <property type="protein sequence ID" value="BBO86252.1"/>
    <property type="molecule type" value="Genomic_DNA"/>
</dbReference>
<accession>A0A5K8A137</accession>
<feature type="compositionally biased region" description="Polar residues" evidence="1">
    <location>
        <begin position="1"/>
        <end position="18"/>
    </location>
</feature>
<dbReference type="AlphaFoldDB" id="A0A5K8A137"/>
<feature type="region of interest" description="Disordered" evidence="1">
    <location>
        <begin position="1"/>
        <end position="36"/>
    </location>
</feature>